<protein>
    <submittedName>
        <fullName evidence="2">Thioredoxin family protein</fullName>
    </submittedName>
</protein>
<dbReference type="Pfam" id="PF13192">
    <property type="entry name" value="Thioredoxin_3"/>
    <property type="match status" value="1"/>
</dbReference>
<evidence type="ECO:0000259" key="1">
    <source>
        <dbReference type="Pfam" id="PF13192"/>
    </source>
</evidence>
<proteinExistence type="predicted"/>
<dbReference type="AlphaFoldDB" id="A0A6M1RKT4"/>
<feature type="domain" description="Thioredoxin-like fold" evidence="1">
    <location>
        <begin position="6"/>
        <end position="62"/>
    </location>
</feature>
<name>A0A6M1RKT4_9BACT</name>
<dbReference type="Proteomes" id="UP000477311">
    <property type="component" value="Unassembled WGS sequence"/>
</dbReference>
<accession>A0A6M1RKT4</accession>
<reference evidence="2 3" key="1">
    <citation type="submission" date="2020-02" db="EMBL/GenBank/DDBJ databases">
        <title>Draft genome sequence of Limisphaera ngatamarikiensis NGM72.4T, a thermophilic Verrucomicrobia grouped in subdivision 3.</title>
        <authorList>
            <person name="Carere C.R."/>
            <person name="Steen J."/>
            <person name="Hugenholtz P."/>
            <person name="Stott M.B."/>
        </authorList>
    </citation>
    <scope>NUCLEOTIDE SEQUENCE [LARGE SCALE GENOMIC DNA]</scope>
    <source>
        <strain evidence="2 3">NGM72.4</strain>
    </source>
</reference>
<dbReference type="CDD" id="cd01659">
    <property type="entry name" value="TRX_superfamily"/>
    <property type="match status" value="1"/>
</dbReference>
<dbReference type="InterPro" id="IPR036249">
    <property type="entry name" value="Thioredoxin-like_sf"/>
</dbReference>
<dbReference type="InterPro" id="IPR012336">
    <property type="entry name" value="Thioredoxin-like_fold"/>
</dbReference>
<dbReference type="EMBL" id="JAAKYA010000014">
    <property type="protein sequence ID" value="NGO38263.1"/>
    <property type="molecule type" value="Genomic_DNA"/>
</dbReference>
<dbReference type="Gene3D" id="3.40.30.10">
    <property type="entry name" value="Glutaredoxin"/>
    <property type="match status" value="1"/>
</dbReference>
<dbReference type="SUPFAM" id="SSF52833">
    <property type="entry name" value="Thioredoxin-like"/>
    <property type="match status" value="1"/>
</dbReference>
<dbReference type="RefSeq" id="WP_165105646.1">
    <property type="nucleotide sequence ID" value="NZ_JAAKYA010000014.1"/>
</dbReference>
<sequence>MKTKAVFYHAGCPVCVAAEQNIAAALDPTRFDVEIVHLGRAPDRIAEAERAGVKSVPALVIQRAVYHINFGAALADLKK</sequence>
<comment type="caution">
    <text evidence="2">The sequence shown here is derived from an EMBL/GenBank/DDBJ whole genome shotgun (WGS) entry which is preliminary data.</text>
</comment>
<gene>
    <name evidence="2" type="ORF">G4L39_02480</name>
</gene>
<organism evidence="2 3">
    <name type="scientific">Limisphaera ngatamarikiensis</name>
    <dbReference type="NCBI Taxonomy" id="1324935"/>
    <lineage>
        <taxon>Bacteria</taxon>
        <taxon>Pseudomonadati</taxon>
        <taxon>Verrucomicrobiota</taxon>
        <taxon>Verrucomicrobiia</taxon>
        <taxon>Limisphaerales</taxon>
        <taxon>Limisphaeraceae</taxon>
        <taxon>Limisphaera</taxon>
    </lineage>
</organism>
<evidence type="ECO:0000313" key="2">
    <source>
        <dbReference type="EMBL" id="NGO38263.1"/>
    </source>
</evidence>
<keyword evidence="3" id="KW-1185">Reference proteome</keyword>
<evidence type="ECO:0000313" key="3">
    <source>
        <dbReference type="Proteomes" id="UP000477311"/>
    </source>
</evidence>